<dbReference type="AlphaFoldDB" id="A0A1Y5PVV6"/>
<accession>A0A1Y5PVV6</accession>
<evidence type="ECO:0000256" key="1">
    <source>
        <dbReference type="SAM" id="Phobius"/>
    </source>
</evidence>
<keyword evidence="1" id="KW-0812">Transmembrane</keyword>
<name>A0A1Y5PVV6_9SPHN</name>
<dbReference type="EMBL" id="LT598653">
    <property type="protein sequence ID" value="SBV32765.1"/>
    <property type="molecule type" value="Genomic_DNA"/>
</dbReference>
<proteinExistence type="predicted"/>
<feature type="transmembrane region" description="Helical" evidence="1">
    <location>
        <begin position="6"/>
        <end position="27"/>
    </location>
</feature>
<dbReference type="KEGG" id="sphu:SPPYR_1645"/>
<dbReference type="RefSeq" id="WP_295326123.1">
    <property type="nucleotide sequence ID" value="NZ_LT598653.1"/>
</dbReference>
<gene>
    <name evidence="2" type="ORF">SPPYR_1645</name>
</gene>
<keyword evidence="1" id="KW-0472">Membrane</keyword>
<evidence type="ECO:0000313" key="2">
    <source>
        <dbReference type="EMBL" id="SBV32765.1"/>
    </source>
</evidence>
<organism evidence="2">
    <name type="scientific">uncultured Sphingopyxis sp</name>
    <dbReference type="NCBI Taxonomy" id="310581"/>
    <lineage>
        <taxon>Bacteria</taxon>
        <taxon>Pseudomonadati</taxon>
        <taxon>Pseudomonadota</taxon>
        <taxon>Alphaproteobacteria</taxon>
        <taxon>Sphingomonadales</taxon>
        <taxon>Sphingomonadaceae</taxon>
        <taxon>Sphingopyxis</taxon>
        <taxon>environmental samples</taxon>
    </lineage>
</organism>
<sequence>MTVRRGIGWLIVIAASLVVGVWSYAVANAKRAPSRALVVAAPMSGTAKASVAYNSFAARSAKNAKADVSREETELANAAYRSEPLSAPALGILAVSMTNAEQAQKRQALLDLAGKINRRNMLVNNELIKAAALRGDDRTFFTWLSRVMLTGNEAKTTYGAAMADATAREGTVAALAPIIGPRPKWTDYYWSLVVRRPASLINAARLRLAVAGAPWRQTDIAATDKRLLQELVRYGHLDAGYELASGLGLRDKNAKGAGANLLRNGNFGSVPDLAPFDWQLSSIGSLGASIDSRGKTLLISAIGGARAPAAQQLLRLSPGKYVVDWELSANGELSRETLFARISCAEGGAKYGAPRIDLADPSHPKTVTVSGAGCNWYWFAIDVEIPDSAAGVDVHLKQISLKPAPSDRGVSGGSDGEN</sequence>
<reference evidence="2" key="1">
    <citation type="submission" date="2016-03" db="EMBL/GenBank/DDBJ databases">
        <authorList>
            <person name="Ploux O."/>
        </authorList>
    </citation>
    <scope>NUCLEOTIDE SEQUENCE</scope>
    <source>
        <strain evidence="2">UC10</strain>
    </source>
</reference>
<keyword evidence="1" id="KW-1133">Transmembrane helix</keyword>
<protein>
    <submittedName>
        <fullName evidence="2">Uncharacterized protein</fullName>
    </submittedName>
</protein>